<dbReference type="Proteomes" id="UP001172684">
    <property type="component" value="Unassembled WGS sequence"/>
</dbReference>
<evidence type="ECO:0000256" key="1">
    <source>
        <dbReference type="SAM" id="Phobius"/>
    </source>
</evidence>
<feature type="transmembrane region" description="Helical" evidence="1">
    <location>
        <begin position="136"/>
        <end position="158"/>
    </location>
</feature>
<feature type="transmembrane region" description="Helical" evidence="1">
    <location>
        <begin position="372"/>
        <end position="397"/>
    </location>
</feature>
<accession>A0ABQ9NR11</accession>
<feature type="transmembrane region" description="Helical" evidence="1">
    <location>
        <begin position="332"/>
        <end position="360"/>
    </location>
</feature>
<evidence type="ECO:0000313" key="4">
    <source>
        <dbReference type="Proteomes" id="UP001172684"/>
    </source>
</evidence>
<protein>
    <submittedName>
        <fullName evidence="3">Uncharacterized protein</fullName>
    </submittedName>
</protein>
<evidence type="ECO:0000256" key="2">
    <source>
        <dbReference type="SAM" id="SignalP"/>
    </source>
</evidence>
<keyword evidence="1" id="KW-0472">Membrane</keyword>
<keyword evidence="1" id="KW-0812">Transmembrane</keyword>
<feature type="signal peptide" evidence="2">
    <location>
        <begin position="1"/>
        <end position="23"/>
    </location>
</feature>
<reference evidence="3" key="1">
    <citation type="submission" date="2022-10" db="EMBL/GenBank/DDBJ databases">
        <title>Culturing micro-colonial fungi from biological soil crusts in the Mojave desert and describing Neophaeococcomyces mojavensis, and introducing the new genera and species Taxawa tesnikishii.</title>
        <authorList>
            <person name="Kurbessoian T."/>
            <person name="Stajich J.E."/>
        </authorList>
    </citation>
    <scope>NUCLEOTIDE SEQUENCE</scope>
    <source>
        <strain evidence="3">TK_1</strain>
    </source>
</reference>
<feature type="transmembrane region" description="Helical" evidence="1">
    <location>
        <begin position="106"/>
        <end position="124"/>
    </location>
</feature>
<keyword evidence="4" id="KW-1185">Reference proteome</keyword>
<comment type="caution">
    <text evidence="3">The sequence shown here is derived from an EMBL/GenBank/DDBJ whole genome shotgun (WGS) entry which is preliminary data.</text>
</comment>
<keyword evidence="2" id="KW-0732">Signal</keyword>
<evidence type="ECO:0000313" key="3">
    <source>
        <dbReference type="EMBL" id="KAJ9664121.1"/>
    </source>
</evidence>
<proteinExistence type="predicted"/>
<sequence length="452" mass="51334">MSPSQHLWAATFITLALFSTVNAQSRTKVTNQTSHYSEFDLFKNSGWSPCAINTTYASGRKWTHDDFVKDLWTDNQTRYCDHMKGIPIMIPTIPTQAAFLPWWPTYLAQFVSLCFTFVGLWWTARDLRKHQDRHDMTLPITFWVQLPIDIVRVIAWFWKTVHGFADPRRFAWVSVVLWLVPFDYIWLIQLFGKDRANSLAHDGELMTPINLDSKPTGSTTVQEEAACAQQPLMIQPEVCGAAEKSLRQRKPMIFWTTIIATVVTLLQWCLSLASIIIHWQYSWTSPRTQTYVEDPRAVSDPTTIGQMPVACLDWLKSGGVQNSGLIDLQVDQSIACITFTAQFVICTPAALAAILVLIRLRRGVLDGYTYKMIHFSACVCLASLVCPAFGTGFWALWKVVFGSSDTFLRYTNNLNVTGGCTFGFVNIDKRWGYWDVEYERPFRLAMSGLGAA</sequence>
<dbReference type="EMBL" id="JAPDRL010000039">
    <property type="protein sequence ID" value="KAJ9664121.1"/>
    <property type="molecule type" value="Genomic_DNA"/>
</dbReference>
<keyword evidence="1" id="KW-1133">Transmembrane helix</keyword>
<name>A0ABQ9NR11_9PEZI</name>
<organism evidence="3 4">
    <name type="scientific">Coniosporium apollinis</name>
    <dbReference type="NCBI Taxonomy" id="61459"/>
    <lineage>
        <taxon>Eukaryota</taxon>
        <taxon>Fungi</taxon>
        <taxon>Dikarya</taxon>
        <taxon>Ascomycota</taxon>
        <taxon>Pezizomycotina</taxon>
        <taxon>Dothideomycetes</taxon>
        <taxon>Dothideomycetes incertae sedis</taxon>
        <taxon>Coniosporium</taxon>
    </lineage>
</organism>
<feature type="chain" id="PRO_5045714817" evidence="2">
    <location>
        <begin position="24"/>
        <end position="452"/>
    </location>
</feature>
<feature type="transmembrane region" description="Helical" evidence="1">
    <location>
        <begin position="253"/>
        <end position="277"/>
    </location>
</feature>
<feature type="transmembrane region" description="Helical" evidence="1">
    <location>
        <begin position="170"/>
        <end position="191"/>
    </location>
</feature>
<gene>
    <name evidence="3" type="ORF">H2201_005361</name>
</gene>